<dbReference type="Pfam" id="PF13462">
    <property type="entry name" value="Thioredoxin_4"/>
    <property type="match status" value="1"/>
</dbReference>
<dbReference type="PANTHER" id="PTHR13887">
    <property type="entry name" value="GLUTATHIONE S-TRANSFERASE KAPPA"/>
    <property type="match status" value="1"/>
</dbReference>
<keyword evidence="5" id="KW-0676">Redox-active center</keyword>
<comment type="similarity">
    <text evidence="1">Belongs to the thioredoxin family. DsbA subfamily.</text>
</comment>
<dbReference type="InterPro" id="IPR012336">
    <property type="entry name" value="Thioredoxin-like_fold"/>
</dbReference>
<keyword evidence="2" id="KW-0732">Signal</keyword>
<evidence type="ECO:0000259" key="8">
    <source>
        <dbReference type="Pfam" id="PF13462"/>
    </source>
</evidence>
<keyword evidence="4" id="KW-1015">Disulfide bond</keyword>
<accession>A0ABW4TFD9</accession>
<evidence type="ECO:0000256" key="7">
    <source>
        <dbReference type="SAM" id="Phobius"/>
    </source>
</evidence>
<dbReference type="EMBL" id="JBHUGD010000001">
    <property type="protein sequence ID" value="MFD1945317.1"/>
    <property type="molecule type" value="Genomic_DNA"/>
</dbReference>
<feature type="compositionally biased region" description="Basic and acidic residues" evidence="6">
    <location>
        <begin position="1"/>
        <end position="13"/>
    </location>
</feature>
<dbReference type="RefSeq" id="WP_343915792.1">
    <property type="nucleotide sequence ID" value="NZ_BAAAJT010000002.1"/>
</dbReference>
<gene>
    <name evidence="9" type="ORF">ACFSDE_00815</name>
</gene>
<evidence type="ECO:0000256" key="3">
    <source>
        <dbReference type="ARBA" id="ARBA00023002"/>
    </source>
</evidence>
<evidence type="ECO:0000256" key="2">
    <source>
        <dbReference type="ARBA" id="ARBA00022729"/>
    </source>
</evidence>
<sequence length="248" mass="25885">MGKKAAQESRTARAAEVLETQRREESRRRRTTISAVVAALVVIVGLGYLVSTTLDSSGESALTPGGVDGYVVTVGDDAAPTTLDFYEDPQCPICQQFESEIGDDVAAAVEAGEVKVDYHVVSFLDDASQNQWSSRAANALMVVQDLAGPEAFVAMHDLLYDNQPTEGTAGPSDAQLVAWAVEAGAPEAAARQGIESGRFDQFVVNATDQMSKDGVNGTPTVFVDGEKVDGTPADSVAAVRKALGGSGS</sequence>
<dbReference type="SUPFAM" id="SSF52833">
    <property type="entry name" value="Thioredoxin-like"/>
    <property type="match status" value="1"/>
</dbReference>
<evidence type="ECO:0000256" key="1">
    <source>
        <dbReference type="ARBA" id="ARBA00005791"/>
    </source>
</evidence>
<proteinExistence type="inferred from homology"/>
<keyword evidence="7" id="KW-0472">Membrane</keyword>
<dbReference type="CDD" id="cd02972">
    <property type="entry name" value="DsbA_family"/>
    <property type="match status" value="1"/>
</dbReference>
<dbReference type="PANTHER" id="PTHR13887:SF14">
    <property type="entry name" value="DISULFIDE BOND FORMATION PROTEIN D"/>
    <property type="match status" value="1"/>
</dbReference>
<keyword evidence="7" id="KW-0812">Transmembrane</keyword>
<dbReference type="InterPro" id="IPR036249">
    <property type="entry name" value="Thioredoxin-like_sf"/>
</dbReference>
<evidence type="ECO:0000256" key="6">
    <source>
        <dbReference type="SAM" id="MobiDB-lite"/>
    </source>
</evidence>
<evidence type="ECO:0000313" key="10">
    <source>
        <dbReference type="Proteomes" id="UP001597351"/>
    </source>
</evidence>
<protein>
    <submittedName>
        <fullName evidence="9">DsbA family protein</fullName>
    </submittedName>
</protein>
<name>A0ABW4TFD9_9ACTN</name>
<dbReference type="Proteomes" id="UP001597351">
    <property type="component" value="Unassembled WGS sequence"/>
</dbReference>
<evidence type="ECO:0000256" key="4">
    <source>
        <dbReference type="ARBA" id="ARBA00023157"/>
    </source>
</evidence>
<feature type="transmembrane region" description="Helical" evidence="7">
    <location>
        <begin position="31"/>
        <end position="50"/>
    </location>
</feature>
<organism evidence="9 10">
    <name type="scientific">Nocardioides aestuarii</name>
    <dbReference type="NCBI Taxonomy" id="252231"/>
    <lineage>
        <taxon>Bacteria</taxon>
        <taxon>Bacillati</taxon>
        <taxon>Actinomycetota</taxon>
        <taxon>Actinomycetes</taxon>
        <taxon>Propionibacteriales</taxon>
        <taxon>Nocardioidaceae</taxon>
        <taxon>Nocardioides</taxon>
    </lineage>
</organism>
<feature type="region of interest" description="Disordered" evidence="6">
    <location>
        <begin position="1"/>
        <end position="26"/>
    </location>
</feature>
<reference evidence="10" key="1">
    <citation type="journal article" date="2019" name="Int. J. Syst. Evol. Microbiol.">
        <title>The Global Catalogue of Microorganisms (GCM) 10K type strain sequencing project: providing services to taxonomists for standard genome sequencing and annotation.</title>
        <authorList>
            <consortium name="The Broad Institute Genomics Platform"/>
            <consortium name="The Broad Institute Genome Sequencing Center for Infectious Disease"/>
            <person name="Wu L."/>
            <person name="Ma J."/>
        </authorList>
    </citation>
    <scope>NUCLEOTIDE SEQUENCE [LARGE SCALE GENOMIC DNA]</scope>
    <source>
        <strain evidence="10">CGMCC 1.12477</strain>
    </source>
</reference>
<keyword evidence="10" id="KW-1185">Reference proteome</keyword>
<comment type="caution">
    <text evidence="9">The sequence shown here is derived from an EMBL/GenBank/DDBJ whole genome shotgun (WGS) entry which is preliminary data.</text>
</comment>
<feature type="domain" description="Thioredoxin-like fold" evidence="8">
    <location>
        <begin position="72"/>
        <end position="231"/>
    </location>
</feature>
<evidence type="ECO:0000313" key="9">
    <source>
        <dbReference type="EMBL" id="MFD1945317.1"/>
    </source>
</evidence>
<evidence type="ECO:0000256" key="5">
    <source>
        <dbReference type="ARBA" id="ARBA00023284"/>
    </source>
</evidence>
<keyword evidence="7" id="KW-1133">Transmembrane helix</keyword>
<keyword evidence="3" id="KW-0560">Oxidoreductase</keyword>
<dbReference type="Gene3D" id="3.40.30.10">
    <property type="entry name" value="Glutaredoxin"/>
    <property type="match status" value="1"/>
</dbReference>